<keyword evidence="8 11" id="KW-0511">Multifunctional enzyme</keyword>
<dbReference type="InterPro" id="IPR011913">
    <property type="entry name" value="RfaE_dom_I"/>
</dbReference>
<comment type="pathway">
    <text evidence="11">Nucleotide-sugar biosynthesis; ADP-L-glycero-beta-D-manno-heptose biosynthesis; ADP-L-glycero-beta-D-manno-heptose from D-glycero-beta-D-manno-heptose 7-phosphate: step 3/4.</text>
</comment>
<protein>
    <recommendedName>
        <fullName evidence="11">Bifunctional protein HldE</fullName>
    </recommendedName>
    <domain>
        <recommendedName>
            <fullName evidence="11">D-beta-D-heptose 7-phosphate kinase</fullName>
            <ecNumber evidence="11">2.7.1.167</ecNumber>
        </recommendedName>
        <alternativeName>
            <fullName evidence="11">D-beta-D-heptose 7-phosphotransferase</fullName>
        </alternativeName>
        <alternativeName>
            <fullName evidence="11">D-glycero-beta-D-manno-heptose-7-phosphate kinase</fullName>
        </alternativeName>
    </domain>
    <domain>
        <recommendedName>
            <fullName evidence="11">D-beta-D-heptose 1-phosphate adenylyltransferase</fullName>
            <ecNumber evidence="11">2.7.7.70</ecNumber>
        </recommendedName>
        <alternativeName>
            <fullName evidence="11">D-glycero-beta-D-manno-heptose 1-phosphate adenylyltransferase</fullName>
        </alternativeName>
    </domain>
</protein>
<keyword evidence="4 11" id="KW-0548">Nucleotidyltransferase</keyword>
<dbReference type="Gene3D" id="3.40.1190.20">
    <property type="match status" value="1"/>
</dbReference>
<dbReference type="CDD" id="cd01172">
    <property type="entry name" value="RfaE_like"/>
    <property type="match status" value="1"/>
</dbReference>
<keyword evidence="9 11" id="KW-0119">Carbohydrate metabolism</keyword>
<evidence type="ECO:0000256" key="8">
    <source>
        <dbReference type="ARBA" id="ARBA00023268"/>
    </source>
</evidence>
<evidence type="ECO:0000256" key="6">
    <source>
        <dbReference type="ARBA" id="ARBA00022777"/>
    </source>
</evidence>
<keyword evidence="7 11" id="KW-0067">ATP-binding</keyword>
<dbReference type="UniPathway" id="UPA00356">
    <property type="reaction ID" value="UER00437"/>
</dbReference>
<dbReference type="GO" id="GO:0033785">
    <property type="term" value="F:heptose 7-phosphate kinase activity"/>
    <property type="evidence" value="ECO:0007669"/>
    <property type="project" value="UniProtKB-UniRule"/>
</dbReference>
<proteinExistence type="inferred from homology"/>
<name>A0A286GWF8_9PROT</name>
<dbReference type="NCBIfam" id="TIGR02198">
    <property type="entry name" value="rfaE_dom_I"/>
    <property type="match status" value="1"/>
</dbReference>
<reference evidence="14 15" key="1">
    <citation type="submission" date="2017-09" db="EMBL/GenBank/DDBJ databases">
        <authorList>
            <person name="Ehlers B."/>
            <person name="Leendertz F.H."/>
        </authorList>
    </citation>
    <scope>NUCLEOTIDE SEQUENCE [LARGE SCALE GENOMIC DNA]</scope>
    <source>
        <strain evidence="14 15">USBA 140</strain>
    </source>
</reference>
<keyword evidence="5 11" id="KW-0547">Nucleotide-binding</keyword>
<dbReference type="SUPFAM" id="SSF52374">
    <property type="entry name" value="Nucleotidylyl transferase"/>
    <property type="match status" value="1"/>
</dbReference>
<dbReference type="GO" id="GO:0097171">
    <property type="term" value="P:ADP-L-glycero-beta-D-manno-heptose biosynthetic process"/>
    <property type="evidence" value="ECO:0007669"/>
    <property type="project" value="UniProtKB-UniPathway"/>
</dbReference>
<dbReference type="InterPro" id="IPR011611">
    <property type="entry name" value="PfkB_dom"/>
</dbReference>
<dbReference type="InterPro" id="IPR023030">
    <property type="entry name" value="Bifunc_HldE"/>
</dbReference>
<dbReference type="PANTHER" id="PTHR46969">
    <property type="entry name" value="BIFUNCTIONAL PROTEIN HLDE"/>
    <property type="match status" value="1"/>
</dbReference>
<evidence type="ECO:0000259" key="12">
    <source>
        <dbReference type="Pfam" id="PF00294"/>
    </source>
</evidence>
<feature type="active site" evidence="11">
    <location>
        <position position="276"/>
    </location>
</feature>
<dbReference type="AlphaFoldDB" id="A0A286GWF8"/>
<dbReference type="Pfam" id="PF00294">
    <property type="entry name" value="PfkB"/>
    <property type="match status" value="1"/>
</dbReference>
<comment type="catalytic activity">
    <reaction evidence="10 11">
        <text>D-glycero-beta-D-manno-heptose 1-phosphate + ATP + H(+) = ADP-D-glycero-beta-D-manno-heptose + diphosphate</text>
        <dbReference type="Rhea" id="RHEA:27465"/>
        <dbReference type="ChEBI" id="CHEBI:15378"/>
        <dbReference type="ChEBI" id="CHEBI:30616"/>
        <dbReference type="ChEBI" id="CHEBI:33019"/>
        <dbReference type="ChEBI" id="CHEBI:59967"/>
        <dbReference type="ChEBI" id="CHEBI:61593"/>
        <dbReference type="EC" id="2.7.7.70"/>
    </reaction>
</comment>
<keyword evidence="15" id="KW-1185">Reference proteome</keyword>
<dbReference type="GO" id="GO:0005524">
    <property type="term" value="F:ATP binding"/>
    <property type="evidence" value="ECO:0007669"/>
    <property type="project" value="UniProtKB-UniRule"/>
</dbReference>
<dbReference type="EC" id="2.7.1.167" evidence="11"/>
<dbReference type="FunFam" id="3.40.1190.20:FF:000002">
    <property type="entry name" value="Bifunctional protein HldE"/>
    <property type="match status" value="1"/>
</dbReference>
<dbReference type="PANTHER" id="PTHR46969:SF1">
    <property type="entry name" value="BIFUNCTIONAL PROTEIN HLDE"/>
    <property type="match status" value="1"/>
</dbReference>
<feature type="region of interest" description="Ribokinase" evidence="11">
    <location>
        <begin position="1"/>
        <end position="330"/>
    </location>
</feature>
<feature type="domain" description="Cytidyltransferase-like" evidence="13">
    <location>
        <begin position="358"/>
        <end position="453"/>
    </location>
</feature>
<gene>
    <name evidence="11" type="primary">hldE</name>
    <name evidence="14" type="ORF">SAMN05421508_11010</name>
</gene>
<evidence type="ECO:0000259" key="13">
    <source>
        <dbReference type="Pfam" id="PF01467"/>
    </source>
</evidence>
<comment type="function">
    <text evidence="2 11">Catalyzes the ADP transfer from ATP to D-glycero-beta-D-manno-heptose 1-phosphate, yielding ADP-D-glycero-beta-D-manno-heptose.</text>
</comment>
<dbReference type="RefSeq" id="WP_097280855.1">
    <property type="nucleotide sequence ID" value="NZ_OCNJ01000010.1"/>
</dbReference>
<keyword evidence="6 11" id="KW-0418">Kinase</keyword>
<feature type="domain" description="Carbohydrate kinase PfkB" evidence="12">
    <location>
        <begin position="19"/>
        <end position="314"/>
    </location>
</feature>
<dbReference type="Pfam" id="PF01467">
    <property type="entry name" value="CTP_transf_like"/>
    <property type="match status" value="1"/>
</dbReference>
<evidence type="ECO:0000256" key="4">
    <source>
        <dbReference type="ARBA" id="ARBA00022695"/>
    </source>
</evidence>
<evidence type="ECO:0000256" key="5">
    <source>
        <dbReference type="ARBA" id="ARBA00022741"/>
    </source>
</evidence>
<evidence type="ECO:0000256" key="1">
    <source>
        <dbReference type="ARBA" id="ARBA00002319"/>
    </source>
</evidence>
<evidence type="ECO:0000256" key="7">
    <source>
        <dbReference type="ARBA" id="ARBA00022840"/>
    </source>
</evidence>
<comment type="catalytic activity">
    <reaction evidence="11">
        <text>D-glycero-beta-D-manno-heptose 7-phosphate + ATP = D-glycero-beta-D-manno-heptose 1,7-bisphosphate + ADP + H(+)</text>
        <dbReference type="Rhea" id="RHEA:27473"/>
        <dbReference type="ChEBI" id="CHEBI:15378"/>
        <dbReference type="ChEBI" id="CHEBI:30616"/>
        <dbReference type="ChEBI" id="CHEBI:60204"/>
        <dbReference type="ChEBI" id="CHEBI:60208"/>
        <dbReference type="ChEBI" id="CHEBI:456216"/>
        <dbReference type="EC" id="2.7.1.167"/>
    </reaction>
</comment>
<dbReference type="InterPro" id="IPR029056">
    <property type="entry name" value="Ribokinase-like"/>
</dbReference>
<dbReference type="EC" id="2.7.7.70" evidence="11"/>
<dbReference type="Gene3D" id="3.40.50.620">
    <property type="entry name" value="HUPs"/>
    <property type="match status" value="1"/>
</dbReference>
<comment type="pathway">
    <text evidence="11">Nucleotide-sugar biosynthesis; ADP-L-glycero-beta-D-manno-heptose biosynthesis; ADP-L-glycero-beta-D-manno-heptose from D-glycero-beta-D-manno-heptose 7-phosphate: step 1/4.</text>
</comment>
<comment type="similarity">
    <text evidence="11">In the N-terminal section; belongs to the carbohydrate kinase PfkB family.</text>
</comment>
<dbReference type="Proteomes" id="UP000219621">
    <property type="component" value="Unassembled WGS sequence"/>
</dbReference>
<dbReference type="GO" id="GO:0016773">
    <property type="term" value="F:phosphotransferase activity, alcohol group as acceptor"/>
    <property type="evidence" value="ECO:0007669"/>
    <property type="project" value="InterPro"/>
</dbReference>
<sequence length="487" mass="50572">MTDQSVLAARAAALHTATVLCAGDVMLDRFVYGDVDRISPEGPIPVLRIRREAAMLGGAGNVVRNLVGLGAAATFLTCVGDDAPGREVAGLIAALPGVDPVLQVAPGRQTTIKTRFVAGNQQLLRADEETLAPVADLALDRLLSEAAGQMARSGALVLSDYGKGVLPPRVTRGLIEAARAAGVPVVVDPKGADCDRYRGATVVTPNRKELAEAAGLPTGSDAEIIAAARALIDRCGLDTILVTRSQEGMTLVPRDGEPRHLAAQAREVYDVSGAGDTVVATVAAALACGADLEEAARLANVAAGIVVGKVGTAAVAVEELLHTLRRQDLEEDEAKVLQLAAAQEKVAQWRARGLSVGFTNGCFDLLHPGHVSLLAQAKASCDRLVVGLNSDASVKRLKGETRPVQSEAARATVLGSLASVDMVVIFGEDTPLSLIQALRPDVLVKGADYTVETVVGADIVQGYGGRVMLAKLEDGFSTTATIARMNR</sequence>
<evidence type="ECO:0000256" key="11">
    <source>
        <dbReference type="HAMAP-Rule" id="MF_01603"/>
    </source>
</evidence>
<feature type="binding site" evidence="11">
    <location>
        <begin position="206"/>
        <end position="209"/>
    </location>
    <ligand>
        <name>ATP</name>
        <dbReference type="ChEBI" id="CHEBI:30616"/>
    </ligand>
</feature>
<dbReference type="SUPFAM" id="SSF53613">
    <property type="entry name" value="Ribokinase-like"/>
    <property type="match status" value="1"/>
</dbReference>
<evidence type="ECO:0000256" key="3">
    <source>
        <dbReference type="ARBA" id="ARBA00022679"/>
    </source>
</evidence>
<evidence type="ECO:0000256" key="9">
    <source>
        <dbReference type="ARBA" id="ARBA00023277"/>
    </source>
</evidence>
<evidence type="ECO:0000256" key="2">
    <source>
        <dbReference type="ARBA" id="ARBA00003753"/>
    </source>
</evidence>
<dbReference type="GO" id="GO:0005829">
    <property type="term" value="C:cytosol"/>
    <property type="evidence" value="ECO:0007669"/>
    <property type="project" value="TreeGrafter"/>
</dbReference>
<evidence type="ECO:0000313" key="15">
    <source>
        <dbReference type="Proteomes" id="UP000219621"/>
    </source>
</evidence>
<dbReference type="InterPro" id="IPR011914">
    <property type="entry name" value="RfaE_dom_II"/>
</dbReference>
<accession>A0A286GWF8</accession>
<comment type="function">
    <text evidence="1 11">Catalyzes the phosphorylation of D-glycero-D-manno-heptose 7-phosphate at the C-1 position to selectively form D-glycero-beta-D-manno-heptose-1,7-bisphosphate.</text>
</comment>
<dbReference type="GO" id="GO:0033786">
    <property type="term" value="F:heptose-1-phosphate adenylyltransferase activity"/>
    <property type="evidence" value="ECO:0007669"/>
    <property type="project" value="UniProtKB-UniRule"/>
</dbReference>
<dbReference type="OrthoDB" id="9802794at2"/>
<dbReference type="NCBIfam" id="TIGR00125">
    <property type="entry name" value="cyt_tran_rel"/>
    <property type="match status" value="1"/>
</dbReference>
<dbReference type="NCBIfam" id="TIGR02199">
    <property type="entry name" value="rfaE_dom_II"/>
    <property type="match status" value="1"/>
</dbReference>
<dbReference type="InterPro" id="IPR004821">
    <property type="entry name" value="Cyt_trans-like"/>
</dbReference>
<feature type="region of interest" description="Cytidylyltransferase" evidence="11">
    <location>
        <begin position="358"/>
        <end position="487"/>
    </location>
</feature>
<dbReference type="EMBL" id="OCNJ01000010">
    <property type="protein sequence ID" value="SOD99812.1"/>
    <property type="molecule type" value="Genomic_DNA"/>
</dbReference>
<comment type="similarity">
    <text evidence="11">In the C-terminal section; belongs to the cytidylyltransferase family.</text>
</comment>
<dbReference type="HAMAP" id="MF_01603">
    <property type="entry name" value="HldE"/>
    <property type="match status" value="1"/>
</dbReference>
<keyword evidence="3 11" id="KW-0808">Transferase</keyword>
<evidence type="ECO:0000313" key="14">
    <source>
        <dbReference type="EMBL" id="SOD99812.1"/>
    </source>
</evidence>
<organism evidence="14 15">
    <name type="scientific">Caenispirillum bisanense</name>
    <dbReference type="NCBI Taxonomy" id="414052"/>
    <lineage>
        <taxon>Bacteria</taxon>
        <taxon>Pseudomonadati</taxon>
        <taxon>Pseudomonadota</taxon>
        <taxon>Alphaproteobacteria</taxon>
        <taxon>Rhodospirillales</taxon>
        <taxon>Novispirillaceae</taxon>
        <taxon>Caenispirillum</taxon>
    </lineage>
</organism>
<evidence type="ECO:0000256" key="10">
    <source>
        <dbReference type="ARBA" id="ARBA00047428"/>
    </source>
</evidence>
<dbReference type="InterPro" id="IPR014729">
    <property type="entry name" value="Rossmann-like_a/b/a_fold"/>
</dbReference>
<comment type="subunit">
    <text evidence="11">Homodimer.</text>
</comment>